<protein>
    <submittedName>
        <fullName evidence="3">C6 zinc finger domain-containing protein</fullName>
    </submittedName>
</protein>
<dbReference type="STRING" id="708197.A0A166V8W5"/>
<dbReference type="InterPro" id="IPR021858">
    <property type="entry name" value="Fun_TF"/>
</dbReference>
<name>A0A166V8W5_9PEZI</name>
<organism evidence="3 4">
    <name type="scientific">Colletotrichum tofieldiae</name>
    <dbReference type="NCBI Taxonomy" id="708197"/>
    <lineage>
        <taxon>Eukaryota</taxon>
        <taxon>Fungi</taxon>
        <taxon>Dikarya</taxon>
        <taxon>Ascomycota</taxon>
        <taxon>Pezizomycotina</taxon>
        <taxon>Sordariomycetes</taxon>
        <taxon>Hypocreomycetidae</taxon>
        <taxon>Glomerellales</taxon>
        <taxon>Glomerellaceae</taxon>
        <taxon>Colletotrichum</taxon>
        <taxon>Colletotrichum spaethianum species complex</taxon>
    </lineage>
</organism>
<evidence type="ECO:0000313" key="4">
    <source>
        <dbReference type="Proteomes" id="UP000076552"/>
    </source>
</evidence>
<keyword evidence="4" id="KW-1185">Reference proteome</keyword>
<sequence length="359" mass="39335">MAAETASGGKSRHGIPCSLSSSHGSPSGITPQRSSLTPSVSGLSTEAPYQFLDVAVDNSRGTPQAPTIELWGHGLELMHHYVLHTANTMSIRPDMQHVWRAVMPEIGYDCPFVMHGILTIAALHKGYLIPSERDKYLDLAASHQNAGLEAFRALLHTVDDNNWIPFFCFASLILFYVASDPVRMNKEHSLEDSPDVTSLFVFVRGIRAILEPYQSRLGKTNFGPMAQGVWIVDPGDPEYKNPPLRHSPLPRDVFEALDYLTVFFKENLSDVARDDYTTAVGELGKAAYLMAHAGANLEVGMVVFWPYVISENIMADIQAKNPYAVGLVEETHGHGRRTAGGAPCTFGGSEVAEETDFGF</sequence>
<evidence type="ECO:0000256" key="1">
    <source>
        <dbReference type="ARBA" id="ARBA00023242"/>
    </source>
</evidence>
<proteinExistence type="predicted"/>
<dbReference type="PANTHER" id="PTHR47784">
    <property type="entry name" value="STEROL UPTAKE CONTROL PROTEIN 2"/>
    <property type="match status" value="1"/>
</dbReference>
<dbReference type="AlphaFoldDB" id="A0A166V8W5"/>
<evidence type="ECO:0000313" key="3">
    <source>
        <dbReference type="EMBL" id="KZL74308.1"/>
    </source>
</evidence>
<gene>
    <name evidence="3" type="ORF">CT0861_02075</name>
</gene>
<evidence type="ECO:0000256" key="2">
    <source>
        <dbReference type="SAM" id="MobiDB-lite"/>
    </source>
</evidence>
<accession>A0A166V8W5</accession>
<dbReference type="PANTHER" id="PTHR47784:SF5">
    <property type="entry name" value="STEROL UPTAKE CONTROL PROTEIN 2"/>
    <property type="match status" value="1"/>
</dbReference>
<dbReference type="InterPro" id="IPR053157">
    <property type="entry name" value="Sterol_Uptake_Regulator"/>
</dbReference>
<feature type="compositionally biased region" description="Low complexity" evidence="2">
    <location>
        <begin position="18"/>
        <end position="27"/>
    </location>
</feature>
<dbReference type="GO" id="GO:0001228">
    <property type="term" value="F:DNA-binding transcription activator activity, RNA polymerase II-specific"/>
    <property type="evidence" value="ECO:0007669"/>
    <property type="project" value="TreeGrafter"/>
</dbReference>
<dbReference type="Pfam" id="PF11951">
    <property type="entry name" value="Fungal_trans_2"/>
    <property type="match status" value="1"/>
</dbReference>
<dbReference type="EMBL" id="LFIV01000033">
    <property type="protein sequence ID" value="KZL74308.1"/>
    <property type="molecule type" value="Genomic_DNA"/>
</dbReference>
<dbReference type="Proteomes" id="UP000076552">
    <property type="component" value="Unassembled WGS sequence"/>
</dbReference>
<comment type="caution">
    <text evidence="3">The sequence shown here is derived from an EMBL/GenBank/DDBJ whole genome shotgun (WGS) entry which is preliminary data.</text>
</comment>
<keyword evidence="1" id="KW-0539">Nucleus</keyword>
<reference evidence="3 4" key="1">
    <citation type="submission" date="2015-06" db="EMBL/GenBank/DDBJ databases">
        <title>Survival trade-offs in plant roots during colonization by closely related pathogenic and mutualistic fungi.</title>
        <authorList>
            <person name="Hacquard S."/>
            <person name="Kracher B."/>
            <person name="Hiruma K."/>
            <person name="Weinman A."/>
            <person name="Muench P."/>
            <person name="Garrido Oter R."/>
            <person name="Ver Loren van Themaat E."/>
            <person name="Dallerey J.-F."/>
            <person name="Damm U."/>
            <person name="Henrissat B."/>
            <person name="Lespinet O."/>
            <person name="Thon M."/>
            <person name="Kemen E."/>
            <person name="McHardy A.C."/>
            <person name="Schulze-Lefert P."/>
            <person name="O'Connell R.J."/>
        </authorList>
    </citation>
    <scope>NUCLEOTIDE SEQUENCE [LARGE SCALE GENOMIC DNA]</scope>
    <source>
        <strain evidence="3 4">0861</strain>
    </source>
</reference>
<feature type="region of interest" description="Disordered" evidence="2">
    <location>
        <begin position="1"/>
        <end position="41"/>
    </location>
</feature>
<feature type="compositionally biased region" description="Polar residues" evidence="2">
    <location>
        <begin position="28"/>
        <end position="41"/>
    </location>
</feature>